<organism evidence="1 2">
    <name type="scientific">Ranitomeya imitator</name>
    <name type="common">mimic poison frog</name>
    <dbReference type="NCBI Taxonomy" id="111125"/>
    <lineage>
        <taxon>Eukaryota</taxon>
        <taxon>Metazoa</taxon>
        <taxon>Chordata</taxon>
        <taxon>Craniata</taxon>
        <taxon>Vertebrata</taxon>
        <taxon>Euteleostomi</taxon>
        <taxon>Amphibia</taxon>
        <taxon>Batrachia</taxon>
        <taxon>Anura</taxon>
        <taxon>Neobatrachia</taxon>
        <taxon>Hyloidea</taxon>
        <taxon>Dendrobatidae</taxon>
        <taxon>Dendrobatinae</taxon>
        <taxon>Ranitomeya</taxon>
    </lineage>
</organism>
<reference evidence="1" key="1">
    <citation type="submission" date="2023-07" db="EMBL/GenBank/DDBJ databases">
        <authorList>
            <person name="Stuckert A."/>
        </authorList>
    </citation>
    <scope>NUCLEOTIDE SEQUENCE</scope>
</reference>
<dbReference type="InterPro" id="IPR019362">
    <property type="entry name" value="MMADHC"/>
</dbReference>
<sequence length="163" mass="18022">MAAVAVVAARLRSVRSWSHSNSDRTAACSAQELRTSEVPRTVWPDEVMGPFGPQDQRFQLPGNVGFDAHVNGVNNLRTVEVPKNLPDLLCEPAASERHELVMAQFVSEFQGNEASLQQQEVNRIGAYFENAKVECAMQSCPELLKRGKSDSLDSKEAVHKKPF</sequence>
<evidence type="ECO:0000313" key="2">
    <source>
        <dbReference type="Proteomes" id="UP001176940"/>
    </source>
</evidence>
<dbReference type="PANTHER" id="PTHR13192:SF3">
    <property type="entry name" value="COBALAMIN TRAFFICKING PROTEIN CBLD"/>
    <property type="match status" value="1"/>
</dbReference>
<dbReference type="Proteomes" id="UP001176940">
    <property type="component" value="Unassembled WGS sequence"/>
</dbReference>
<accession>A0ABN9L2A2</accession>
<keyword evidence="2" id="KW-1185">Reference proteome</keyword>
<gene>
    <name evidence="1" type="ORF">RIMI_LOCUS4093856</name>
</gene>
<dbReference type="Pfam" id="PF10229">
    <property type="entry name" value="MMADHC"/>
    <property type="match status" value="1"/>
</dbReference>
<dbReference type="EMBL" id="CAUEEQ010006445">
    <property type="protein sequence ID" value="CAJ0930039.1"/>
    <property type="molecule type" value="Genomic_DNA"/>
</dbReference>
<protein>
    <submittedName>
        <fullName evidence="1">Uncharacterized protein</fullName>
    </submittedName>
</protein>
<evidence type="ECO:0000313" key="1">
    <source>
        <dbReference type="EMBL" id="CAJ0930039.1"/>
    </source>
</evidence>
<name>A0ABN9L2A2_9NEOB</name>
<dbReference type="PANTHER" id="PTHR13192">
    <property type="entry name" value="MY011 PROTEIN"/>
    <property type="match status" value="1"/>
</dbReference>
<proteinExistence type="predicted"/>
<comment type="caution">
    <text evidence="1">The sequence shown here is derived from an EMBL/GenBank/DDBJ whole genome shotgun (WGS) entry which is preliminary data.</text>
</comment>